<dbReference type="GO" id="GO:0003994">
    <property type="term" value="F:aconitate hydratase activity"/>
    <property type="evidence" value="ECO:0007669"/>
    <property type="project" value="TreeGrafter"/>
</dbReference>
<organism evidence="7 8">
    <name type="scientific">Chaetops frenatus</name>
    <name type="common">Rufous rock-jumper</name>
    <dbReference type="NCBI Taxonomy" id="221966"/>
    <lineage>
        <taxon>Eukaryota</taxon>
        <taxon>Metazoa</taxon>
        <taxon>Chordata</taxon>
        <taxon>Craniata</taxon>
        <taxon>Vertebrata</taxon>
        <taxon>Euteleostomi</taxon>
        <taxon>Archelosauria</taxon>
        <taxon>Archosauria</taxon>
        <taxon>Dinosauria</taxon>
        <taxon>Saurischia</taxon>
        <taxon>Theropoda</taxon>
        <taxon>Coelurosauria</taxon>
        <taxon>Aves</taxon>
        <taxon>Neognathae</taxon>
        <taxon>Neoaves</taxon>
        <taxon>Telluraves</taxon>
        <taxon>Australaves</taxon>
        <taxon>Passeriformes</taxon>
        <taxon>Picathartidae</taxon>
        <taxon>Chaetops</taxon>
    </lineage>
</organism>
<feature type="non-terminal residue" evidence="7">
    <location>
        <position position="1"/>
    </location>
</feature>
<dbReference type="InterPro" id="IPR050926">
    <property type="entry name" value="Aconitase/IPM_isomerase"/>
</dbReference>
<dbReference type="PROSITE" id="PS00450">
    <property type="entry name" value="ACONITASE_1"/>
    <property type="match status" value="1"/>
</dbReference>
<dbReference type="Gene3D" id="3.40.1060.10">
    <property type="entry name" value="Aconitase, Domain 2"/>
    <property type="match status" value="1"/>
</dbReference>
<keyword evidence="3" id="KW-0479">Metal-binding</keyword>
<dbReference type="InterPro" id="IPR015932">
    <property type="entry name" value="Aconitase_dom2"/>
</dbReference>
<reference evidence="7 8" key="1">
    <citation type="submission" date="2019-09" db="EMBL/GenBank/DDBJ databases">
        <title>Bird 10,000 Genomes (B10K) Project - Family phase.</title>
        <authorList>
            <person name="Zhang G."/>
        </authorList>
    </citation>
    <scope>NUCLEOTIDE SEQUENCE [LARGE SCALE GENOMIC DNA]</scope>
    <source>
        <strain evidence="7">B10K-DU-012-41</strain>
    </source>
</reference>
<dbReference type="GO" id="GO:0051539">
    <property type="term" value="F:4 iron, 4 sulfur cluster binding"/>
    <property type="evidence" value="ECO:0007669"/>
    <property type="project" value="TreeGrafter"/>
</dbReference>
<dbReference type="PANTHER" id="PTHR43160">
    <property type="entry name" value="ACONITATE HYDRATASE B"/>
    <property type="match status" value="1"/>
</dbReference>
<dbReference type="AlphaFoldDB" id="A0A7L3E1L4"/>
<protein>
    <submittedName>
        <fullName evidence="7">ACON protein</fullName>
    </submittedName>
</protein>
<evidence type="ECO:0000256" key="2">
    <source>
        <dbReference type="ARBA" id="ARBA00007185"/>
    </source>
</evidence>
<keyword evidence="5" id="KW-0411">Iron-sulfur</keyword>
<dbReference type="InterPro" id="IPR018136">
    <property type="entry name" value="Aconitase_4Fe-4S_BS"/>
</dbReference>
<dbReference type="GO" id="GO:0005739">
    <property type="term" value="C:mitochondrion"/>
    <property type="evidence" value="ECO:0007669"/>
    <property type="project" value="TreeGrafter"/>
</dbReference>
<accession>A0A7L3E1L4</accession>
<dbReference type="InterPro" id="IPR015931">
    <property type="entry name" value="Acnase/IPM_dHydase_lsu_aba_1/3"/>
</dbReference>
<feature type="non-terminal residue" evidence="7">
    <location>
        <position position="433"/>
    </location>
</feature>
<dbReference type="PRINTS" id="PR00415">
    <property type="entry name" value="ACONITASE"/>
</dbReference>
<dbReference type="Gene3D" id="3.30.499.10">
    <property type="entry name" value="Aconitase, domain 3"/>
    <property type="match status" value="2"/>
</dbReference>
<dbReference type="SUPFAM" id="SSF53732">
    <property type="entry name" value="Aconitase iron-sulfur domain"/>
    <property type="match status" value="1"/>
</dbReference>
<gene>
    <name evidence="7" type="primary">Aco2</name>
    <name evidence="7" type="ORF">CHAFRE_R01333</name>
</gene>
<name>A0A7L3E1L4_9PASS</name>
<dbReference type="InterPro" id="IPR036008">
    <property type="entry name" value="Aconitase_4Fe-4S_dom"/>
</dbReference>
<evidence type="ECO:0000313" key="7">
    <source>
        <dbReference type="EMBL" id="NXT61220.1"/>
    </source>
</evidence>
<feature type="domain" description="Aconitase/3-isopropylmalate dehydratase large subunit alpha/beta/alpha" evidence="6">
    <location>
        <begin position="68"/>
        <end position="431"/>
    </location>
</feature>
<evidence type="ECO:0000256" key="3">
    <source>
        <dbReference type="ARBA" id="ARBA00022723"/>
    </source>
</evidence>
<evidence type="ECO:0000256" key="4">
    <source>
        <dbReference type="ARBA" id="ARBA00023004"/>
    </source>
</evidence>
<dbReference type="FunFam" id="3.30.499.10:FF:000004">
    <property type="entry name" value="Aconitate hydratase, mitochondrial"/>
    <property type="match status" value="1"/>
</dbReference>
<dbReference type="GO" id="GO:0005829">
    <property type="term" value="C:cytosol"/>
    <property type="evidence" value="ECO:0007669"/>
    <property type="project" value="TreeGrafter"/>
</dbReference>
<keyword evidence="4" id="KW-0408">Iron</keyword>
<dbReference type="EMBL" id="VZTR01003692">
    <property type="protein sequence ID" value="NXT61220.1"/>
    <property type="molecule type" value="Genomic_DNA"/>
</dbReference>
<dbReference type="InterPro" id="IPR001030">
    <property type="entry name" value="Acoase/IPM_deHydtase_lsu_aba"/>
</dbReference>
<keyword evidence="8" id="KW-1185">Reference proteome</keyword>
<evidence type="ECO:0000256" key="5">
    <source>
        <dbReference type="ARBA" id="ARBA00023014"/>
    </source>
</evidence>
<proteinExistence type="inferred from homology"/>
<dbReference type="GO" id="GO:0006099">
    <property type="term" value="P:tricarboxylic acid cycle"/>
    <property type="evidence" value="ECO:0007669"/>
    <property type="project" value="TreeGrafter"/>
</dbReference>
<evidence type="ECO:0000259" key="6">
    <source>
        <dbReference type="Pfam" id="PF00330"/>
    </source>
</evidence>
<comment type="similarity">
    <text evidence="2">Belongs to the aconitase/IPM isomerase family.</text>
</comment>
<sequence length="433" mass="47203">KVPVLILSFFQHALNSGVRRYHVASVLCQRAKVAMSHFEPNEYINYEKLEKNINIVHKRLDRPLTLSEKIVYGHLDDPAKQEIECGKTYLRLRPDRVAMQDATAQMAMLQFISSGLPKVAVPSTIHCDHLIEAQSGGEKDLRRAKDINQEVYNFLATAGAKYGVGFWKPGSGIIHQIILENYSYPGVMLIGTDSHTPNGGGLGGICIGVGGADAVDVMAGIPWELKCPKVGAEGILRFDAKGEIYVVQGALIFKHCVIGWPWTFSFDPVVSSPTSLGMATICNMGAEIGATTSIFPYNERMKKYLGKTGRADIAALADEFKQHLVPDSGCQYDQVIEINLSELKPHINGPFTPDLAHPVSDIGAVAEKEGWPVDIRVGLIGSCTNSSYEDMGRSAAVAKQALAHGLKCKSKFTITPGSEQIRATIERDGYVSM</sequence>
<dbReference type="PANTHER" id="PTHR43160:SF3">
    <property type="entry name" value="ACONITATE HYDRATASE, MITOCHONDRIAL"/>
    <property type="match status" value="1"/>
</dbReference>
<evidence type="ECO:0000256" key="1">
    <source>
        <dbReference type="ARBA" id="ARBA00001966"/>
    </source>
</evidence>
<comment type="cofactor">
    <cofactor evidence="1">
        <name>[4Fe-4S] cluster</name>
        <dbReference type="ChEBI" id="CHEBI:49883"/>
    </cofactor>
</comment>
<dbReference type="Proteomes" id="UP000563107">
    <property type="component" value="Unassembled WGS sequence"/>
</dbReference>
<comment type="caution">
    <text evidence="7">The sequence shown here is derived from an EMBL/GenBank/DDBJ whole genome shotgun (WGS) entry which is preliminary data.</text>
</comment>
<dbReference type="Pfam" id="PF00330">
    <property type="entry name" value="Aconitase"/>
    <property type="match status" value="1"/>
</dbReference>
<dbReference type="GO" id="GO:0046872">
    <property type="term" value="F:metal ion binding"/>
    <property type="evidence" value="ECO:0007669"/>
    <property type="project" value="UniProtKB-KW"/>
</dbReference>
<evidence type="ECO:0000313" key="8">
    <source>
        <dbReference type="Proteomes" id="UP000563107"/>
    </source>
</evidence>